<keyword evidence="1" id="KW-0812">Transmembrane</keyword>
<protein>
    <submittedName>
        <fullName evidence="3">Transmembrane protein</fullName>
    </submittedName>
</protein>
<dbReference type="AlphaFoldDB" id="A0A0N5ATT7"/>
<feature type="transmembrane region" description="Helical" evidence="1">
    <location>
        <begin position="15"/>
        <end position="36"/>
    </location>
</feature>
<evidence type="ECO:0000313" key="2">
    <source>
        <dbReference type="Proteomes" id="UP000046393"/>
    </source>
</evidence>
<keyword evidence="1" id="KW-0472">Membrane</keyword>
<sequence>MRNKKKTGTEYEEDLVIRIVFVICAYVYLSACVFCTKVCLSQLGHRPVQPPHISAIAWCVELRNWLFTRVIMVLGRGY</sequence>
<evidence type="ECO:0000313" key="3">
    <source>
        <dbReference type="WBParaSite" id="SMUV_0000825701-mRNA-1"/>
    </source>
</evidence>
<organism evidence="2 3">
    <name type="scientific">Syphacia muris</name>
    <dbReference type="NCBI Taxonomy" id="451379"/>
    <lineage>
        <taxon>Eukaryota</taxon>
        <taxon>Metazoa</taxon>
        <taxon>Ecdysozoa</taxon>
        <taxon>Nematoda</taxon>
        <taxon>Chromadorea</taxon>
        <taxon>Rhabditida</taxon>
        <taxon>Spirurina</taxon>
        <taxon>Oxyuridomorpha</taxon>
        <taxon>Oxyuroidea</taxon>
        <taxon>Oxyuridae</taxon>
        <taxon>Syphacia</taxon>
    </lineage>
</organism>
<accession>A0A0N5ATT7</accession>
<proteinExistence type="predicted"/>
<name>A0A0N5ATT7_9BILA</name>
<evidence type="ECO:0000256" key="1">
    <source>
        <dbReference type="SAM" id="Phobius"/>
    </source>
</evidence>
<keyword evidence="1" id="KW-1133">Transmembrane helix</keyword>
<dbReference type="Proteomes" id="UP000046393">
    <property type="component" value="Unplaced"/>
</dbReference>
<reference evidence="3" key="1">
    <citation type="submission" date="2017-02" db="UniProtKB">
        <authorList>
            <consortium name="WormBaseParasite"/>
        </authorList>
    </citation>
    <scope>IDENTIFICATION</scope>
</reference>
<keyword evidence="2" id="KW-1185">Reference proteome</keyword>
<dbReference type="WBParaSite" id="SMUV_0000825701-mRNA-1">
    <property type="protein sequence ID" value="SMUV_0000825701-mRNA-1"/>
    <property type="gene ID" value="SMUV_0000825701"/>
</dbReference>